<evidence type="ECO:0000313" key="3">
    <source>
        <dbReference type="EMBL" id="STX31088.1"/>
    </source>
</evidence>
<dbReference type="Proteomes" id="UP000054735">
    <property type="component" value="Unassembled WGS sequence"/>
</dbReference>
<feature type="signal peptide" evidence="1">
    <location>
        <begin position="1"/>
        <end position="25"/>
    </location>
</feature>
<evidence type="ECO:0000256" key="1">
    <source>
        <dbReference type="SAM" id="SignalP"/>
    </source>
</evidence>
<gene>
    <name evidence="2" type="ORF">Lbir_2803</name>
    <name evidence="3" type="ORF">NCTC12437_00858</name>
</gene>
<protein>
    <submittedName>
        <fullName evidence="3">NHL repeat protein</fullName>
    </submittedName>
</protein>
<evidence type="ECO:0000313" key="5">
    <source>
        <dbReference type="Proteomes" id="UP000255066"/>
    </source>
</evidence>
<dbReference type="EMBL" id="UGNW01000001">
    <property type="protein sequence ID" value="STX31088.1"/>
    <property type="molecule type" value="Genomic_DNA"/>
</dbReference>
<reference evidence="3 5" key="2">
    <citation type="submission" date="2018-06" db="EMBL/GenBank/DDBJ databases">
        <authorList>
            <consortium name="Pathogen Informatics"/>
            <person name="Doyle S."/>
        </authorList>
    </citation>
    <scope>NUCLEOTIDE SEQUENCE [LARGE SCALE GENOMIC DNA]</scope>
    <source>
        <strain evidence="3 5">NCTC12437</strain>
    </source>
</reference>
<organism evidence="3 5">
    <name type="scientific">Legionella birminghamensis</name>
    <dbReference type="NCBI Taxonomy" id="28083"/>
    <lineage>
        <taxon>Bacteria</taxon>
        <taxon>Pseudomonadati</taxon>
        <taxon>Pseudomonadota</taxon>
        <taxon>Gammaproteobacteria</taxon>
        <taxon>Legionellales</taxon>
        <taxon>Legionellaceae</taxon>
        <taxon>Legionella</taxon>
    </lineage>
</organism>
<keyword evidence="1" id="KW-0732">Signal</keyword>
<name>A0A378I786_9GAMM</name>
<reference evidence="2 4" key="1">
    <citation type="submission" date="2015-11" db="EMBL/GenBank/DDBJ databases">
        <title>Genomic analysis of 38 Legionella species identifies large and diverse effector repertoires.</title>
        <authorList>
            <person name="Burstein D."/>
            <person name="Amaro F."/>
            <person name="Zusman T."/>
            <person name="Lifshitz Z."/>
            <person name="Cohen O."/>
            <person name="Gilbert J.A."/>
            <person name="Pupko T."/>
            <person name="Shuman H.A."/>
            <person name="Segal G."/>
        </authorList>
    </citation>
    <scope>NUCLEOTIDE SEQUENCE [LARGE SCALE GENOMIC DNA]</scope>
    <source>
        <strain evidence="2 4">CDC#1407-AL-14</strain>
    </source>
</reference>
<dbReference type="STRING" id="28083.Lbir_2803"/>
<feature type="chain" id="PRO_5016762734" evidence="1">
    <location>
        <begin position="26"/>
        <end position="82"/>
    </location>
</feature>
<dbReference type="EMBL" id="LNXT01000048">
    <property type="protein sequence ID" value="KTC68201.1"/>
    <property type="molecule type" value="Genomic_DNA"/>
</dbReference>
<proteinExistence type="predicted"/>
<evidence type="ECO:0000313" key="2">
    <source>
        <dbReference type="EMBL" id="KTC68201.1"/>
    </source>
</evidence>
<dbReference type="AlphaFoldDB" id="A0A378I786"/>
<keyword evidence="4" id="KW-1185">Reference proteome</keyword>
<dbReference type="RefSeq" id="WP_058524783.1">
    <property type="nucleotide sequence ID" value="NZ_CAAAHV010000004.1"/>
</dbReference>
<sequence>MQGRTRYQQLLKWLCCLLTVPSLYAATPLWVFVPQTPVALTVAPGETAQVQYAVYNQSSRGKVLIMQPIKGDYSNQSLPVAR</sequence>
<dbReference type="Proteomes" id="UP000255066">
    <property type="component" value="Unassembled WGS sequence"/>
</dbReference>
<evidence type="ECO:0000313" key="4">
    <source>
        <dbReference type="Proteomes" id="UP000054735"/>
    </source>
</evidence>
<accession>A0A378I786</accession>